<dbReference type="PROSITE" id="PS51257">
    <property type="entry name" value="PROKAR_LIPOPROTEIN"/>
    <property type="match status" value="1"/>
</dbReference>
<name>A0ABT7YLG0_9ACTN</name>
<organism evidence="1 3">
    <name type="scientific">Glycomyces tritici</name>
    <dbReference type="NCBI Taxonomy" id="2665176"/>
    <lineage>
        <taxon>Bacteria</taxon>
        <taxon>Bacillati</taxon>
        <taxon>Actinomycetota</taxon>
        <taxon>Actinomycetes</taxon>
        <taxon>Glycomycetales</taxon>
        <taxon>Glycomycetaceae</taxon>
        <taxon>Glycomyces</taxon>
    </lineage>
</organism>
<proteinExistence type="predicted"/>
<sequence>MRRIATALFAGTLVLTGCSEPEAEVTAEDIASLEQTLVHGSALSWELTQVETRVASMCMADLGFDVHDANTLHGKVTPGRFEGFASPYAEIPTVEQAEKFAFGAWVDFVGSDEAEAMQADPDFLAFNAAEEGWWDTAWDEAREEWEATDEEYQQAWNEAFVGSERAAYDAARTAASEEAEEDEEIDLGTEPPFGGCELETIEIVYGGPAKTEDVDGVYWSRPDTENPLAQFGDTGYEELSAAYADEEQAFLDCIEDRGHGEWEFDEFGGLPMFEYVRRAYPAEMTLYIPVEDTVPELTDEHEDLVEAEGPQAFEFKAATDFAGCAEDAGLRDGAEDAWARIKVGQIIDHEVEVYAWEQEIEEYLGNAQDYLAGN</sequence>
<protein>
    <submittedName>
        <fullName evidence="1">Uncharacterized protein</fullName>
    </submittedName>
</protein>
<gene>
    <name evidence="1" type="ORF">QWI33_05245</name>
    <name evidence="2" type="ORF">QWI33_11145</name>
</gene>
<evidence type="ECO:0000313" key="3">
    <source>
        <dbReference type="Proteomes" id="UP001171902"/>
    </source>
</evidence>
<dbReference type="EMBL" id="JAUEMJ010000003">
    <property type="protein sequence ID" value="MDN3240280.1"/>
    <property type="molecule type" value="Genomic_DNA"/>
</dbReference>
<accession>A0ABT7YLG0</accession>
<comment type="caution">
    <text evidence="1">The sequence shown here is derived from an EMBL/GenBank/DDBJ whole genome shotgun (WGS) entry which is preliminary data.</text>
</comment>
<dbReference type="RefSeq" id="WP_289955598.1">
    <property type="nucleotide sequence ID" value="NZ_JAUEMJ010000001.1"/>
</dbReference>
<dbReference type="EMBL" id="JAUEMJ010000001">
    <property type="protein sequence ID" value="MDN3239118.1"/>
    <property type="molecule type" value="Genomic_DNA"/>
</dbReference>
<dbReference type="Proteomes" id="UP001171902">
    <property type="component" value="Unassembled WGS sequence"/>
</dbReference>
<evidence type="ECO:0000313" key="2">
    <source>
        <dbReference type="EMBL" id="MDN3240280.1"/>
    </source>
</evidence>
<reference evidence="1" key="1">
    <citation type="submission" date="2023-06" db="EMBL/GenBank/DDBJ databases">
        <title>Gycomyces niveus sp.nov., a novel actinomycete isolated from soil in Shouguang.</title>
        <authorList>
            <person name="Yang X."/>
            <person name="Zhao J."/>
        </authorList>
    </citation>
    <scope>NUCLEOTIDE SEQUENCE</scope>
    <source>
        <strain evidence="1">NEAU C2</strain>
    </source>
</reference>
<keyword evidence="3" id="KW-1185">Reference proteome</keyword>
<evidence type="ECO:0000313" key="1">
    <source>
        <dbReference type="EMBL" id="MDN3239118.1"/>
    </source>
</evidence>